<reference evidence="3" key="1">
    <citation type="journal article" date="2019" name="bioRxiv">
        <title>The Genome of the Zebra Mussel, Dreissena polymorpha: A Resource for Invasive Species Research.</title>
        <authorList>
            <person name="McCartney M.A."/>
            <person name="Auch B."/>
            <person name="Kono T."/>
            <person name="Mallez S."/>
            <person name="Zhang Y."/>
            <person name="Obille A."/>
            <person name="Becker A."/>
            <person name="Abrahante J.E."/>
            <person name="Garbe J."/>
            <person name="Badalamenti J.P."/>
            <person name="Herman A."/>
            <person name="Mangelson H."/>
            <person name="Liachko I."/>
            <person name="Sullivan S."/>
            <person name="Sone E.D."/>
            <person name="Koren S."/>
            <person name="Silverstein K.A.T."/>
            <person name="Beckman K.B."/>
            <person name="Gohl D.M."/>
        </authorList>
    </citation>
    <scope>NUCLEOTIDE SEQUENCE</scope>
    <source>
        <strain evidence="3">Duluth1</strain>
        <tissue evidence="3">Whole animal</tissue>
    </source>
</reference>
<gene>
    <name evidence="3" type="ORF">DPMN_130321</name>
</gene>
<dbReference type="AlphaFoldDB" id="A0A9D4K1Q2"/>
<dbReference type="Gene3D" id="1.10.490.10">
    <property type="entry name" value="Globins"/>
    <property type="match status" value="1"/>
</dbReference>
<keyword evidence="1" id="KW-0349">Heme</keyword>
<keyword evidence="1" id="KW-0561">Oxygen transport</keyword>
<dbReference type="InterPro" id="IPR012292">
    <property type="entry name" value="Globin/Proto"/>
</dbReference>
<name>A0A9D4K1Q2_DREPO</name>
<comment type="similarity">
    <text evidence="1">Belongs to the globin family.</text>
</comment>
<evidence type="ECO:0000259" key="2">
    <source>
        <dbReference type="PROSITE" id="PS01033"/>
    </source>
</evidence>
<protein>
    <recommendedName>
        <fullName evidence="2">Globin domain-containing protein</fullName>
    </recommendedName>
</protein>
<dbReference type="Proteomes" id="UP000828390">
    <property type="component" value="Unassembled WGS sequence"/>
</dbReference>
<dbReference type="GO" id="GO:0019825">
    <property type="term" value="F:oxygen binding"/>
    <property type="evidence" value="ECO:0007669"/>
    <property type="project" value="InterPro"/>
</dbReference>
<accession>A0A9D4K1Q2</accession>
<feature type="domain" description="Globin" evidence="2">
    <location>
        <begin position="1"/>
        <end position="85"/>
    </location>
</feature>
<dbReference type="GO" id="GO:0020037">
    <property type="term" value="F:heme binding"/>
    <property type="evidence" value="ECO:0007669"/>
    <property type="project" value="InterPro"/>
</dbReference>
<dbReference type="SUPFAM" id="SSF46458">
    <property type="entry name" value="Globin-like"/>
    <property type="match status" value="1"/>
</dbReference>
<keyword evidence="1" id="KW-0408">Iron</keyword>
<evidence type="ECO:0000256" key="1">
    <source>
        <dbReference type="RuleBase" id="RU000356"/>
    </source>
</evidence>
<dbReference type="InterPro" id="IPR009050">
    <property type="entry name" value="Globin-like_sf"/>
</dbReference>
<dbReference type="PROSITE" id="PS01033">
    <property type="entry name" value="GLOBIN"/>
    <property type="match status" value="1"/>
</dbReference>
<dbReference type="GO" id="GO:0005344">
    <property type="term" value="F:oxygen carrier activity"/>
    <property type="evidence" value="ECO:0007669"/>
    <property type="project" value="UniProtKB-KW"/>
</dbReference>
<keyword evidence="4" id="KW-1185">Reference proteome</keyword>
<proteinExistence type="inferred from homology"/>
<keyword evidence="1" id="KW-0813">Transport</keyword>
<dbReference type="EMBL" id="JAIWYP010000005">
    <property type="protein sequence ID" value="KAH3828363.1"/>
    <property type="molecule type" value="Genomic_DNA"/>
</dbReference>
<sequence>MFESRPELINVFSSFEGKELSELRHSRLLHEHALRVMATVESVISQIDDLPAVAKTLKEVGEIHRRYNVPSDLFQANMFGYFILQ</sequence>
<keyword evidence="1" id="KW-0479">Metal-binding</keyword>
<evidence type="ECO:0000313" key="4">
    <source>
        <dbReference type="Proteomes" id="UP000828390"/>
    </source>
</evidence>
<organism evidence="3 4">
    <name type="scientific">Dreissena polymorpha</name>
    <name type="common">Zebra mussel</name>
    <name type="synonym">Mytilus polymorpha</name>
    <dbReference type="NCBI Taxonomy" id="45954"/>
    <lineage>
        <taxon>Eukaryota</taxon>
        <taxon>Metazoa</taxon>
        <taxon>Spiralia</taxon>
        <taxon>Lophotrochozoa</taxon>
        <taxon>Mollusca</taxon>
        <taxon>Bivalvia</taxon>
        <taxon>Autobranchia</taxon>
        <taxon>Heteroconchia</taxon>
        <taxon>Euheterodonta</taxon>
        <taxon>Imparidentia</taxon>
        <taxon>Neoheterodontei</taxon>
        <taxon>Myida</taxon>
        <taxon>Dreissenoidea</taxon>
        <taxon>Dreissenidae</taxon>
        <taxon>Dreissena</taxon>
    </lineage>
</organism>
<evidence type="ECO:0000313" key="3">
    <source>
        <dbReference type="EMBL" id="KAH3828363.1"/>
    </source>
</evidence>
<dbReference type="Pfam" id="PF00042">
    <property type="entry name" value="Globin"/>
    <property type="match status" value="1"/>
</dbReference>
<comment type="caution">
    <text evidence="3">The sequence shown here is derived from an EMBL/GenBank/DDBJ whole genome shotgun (WGS) entry which is preliminary data.</text>
</comment>
<reference evidence="3" key="2">
    <citation type="submission" date="2020-11" db="EMBL/GenBank/DDBJ databases">
        <authorList>
            <person name="McCartney M.A."/>
            <person name="Auch B."/>
            <person name="Kono T."/>
            <person name="Mallez S."/>
            <person name="Becker A."/>
            <person name="Gohl D.M."/>
            <person name="Silverstein K.A.T."/>
            <person name="Koren S."/>
            <person name="Bechman K.B."/>
            <person name="Herman A."/>
            <person name="Abrahante J.E."/>
            <person name="Garbe J."/>
        </authorList>
    </citation>
    <scope>NUCLEOTIDE SEQUENCE</scope>
    <source>
        <strain evidence="3">Duluth1</strain>
        <tissue evidence="3">Whole animal</tissue>
    </source>
</reference>
<dbReference type="InterPro" id="IPR000971">
    <property type="entry name" value="Globin"/>
</dbReference>